<keyword evidence="2" id="KW-0378">Hydrolase</keyword>
<reference evidence="2 3" key="1">
    <citation type="submission" date="2019-11" db="EMBL/GenBank/DDBJ databases">
        <authorList>
            <person name="Cao P."/>
        </authorList>
    </citation>
    <scope>NUCLEOTIDE SEQUENCE [LARGE SCALE GENOMIC DNA]</scope>
    <source>
        <strain evidence="2 3">NEAU-AAG5</strain>
    </source>
</reference>
<evidence type="ECO:0000313" key="3">
    <source>
        <dbReference type="Proteomes" id="UP000432015"/>
    </source>
</evidence>
<accession>A0A7K1KVH2</accession>
<dbReference type="GO" id="GO:0016787">
    <property type="term" value="F:hydrolase activity"/>
    <property type="evidence" value="ECO:0007669"/>
    <property type="project" value="UniProtKB-KW"/>
</dbReference>
<dbReference type="InterPro" id="IPR050491">
    <property type="entry name" value="AmpC-like"/>
</dbReference>
<dbReference type="SUPFAM" id="SSF56601">
    <property type="entry name" value="beta-lactamase/transpeptidase-like"/>
    <property type="match status" value="1"/>
</dbReference>
<dbReference type="PANTHER" id="PTHR46825:SF9">
    <property type="entry name" value="BETA-LACTAMASE-RELATED DOMAIN-CONTAINING PROTEIN"/>
    <property type="match status" value="1"/>
</dbReference>
<protein>
    <submittedName>
        <fullName evidence="2">Serine hydrolase</fullName>
    </submittedName>
</protein>
<evidence type="ECO:0000313" key="2">
    <source>
        <dbReference type="EMBL" id="MUN36192.1"/>
    </source>
</evidence>
<proteinExistence type="predicted"/>
<dbReference type="Pfam" id="PF00144">
    <property type="entry name" value="Beta-lactamase"/>
    <property type="match status" value="1"/>
</dbReference>
<dbReference type="Gene3D" id="3.40.710.10">
    <property type="entry name" value="DD-peptidase/beta-lactamase superfamily"/>
    <property type="match status" value="1"/>
</dbReference>
<dbReference type="EMBL" id="WOFH01000002">
    <property type="protein sequence ID" value="MUN36192.1"/>
    <property type="molecule type" value="Genomic_DNA"/>
</dbReference>
<dbReference type="AlphaFoldDB" id="A0A7K1KVH2"/>
<dbReference type="InterPro" id="IPR001466">
    <property type="entry name" value="Beta-lactam-related"/>
</dbReference>
<comment type="caution">
    <text evidence="2">The sequence shown here is derived from an EMBL/GenBank/DDBJ whole genome shotgun (WGS) entry which is preliminary data.</text>
</comment>
<organism evidence="2 3">
    <name type="scientific">Actinomadura litoris</name>
    <dbReference type="NCBI Taxonomy" id="2678616"/>
    <lineage>
        <taxon>Bacteria</taxon>
        <taxon>Bacillati</taxon>
        <taxon>Actinomycetota</taxon>
        <taxon>Actinomycetes</taxon>
        <taxon>Streptosporangiales</taxon>
        <taxon>Thermomonosporaceae</taxon>
        <taxon>Actinomadura</taxon>
    </lineage>
</organism>
<gene>
    <name evidence="2" type="ORF">GNZ18_06220</name>
</gene>
<feature type="domain" description="Beta-lactamase-related" evidence="1">
    <location>
        <begin position="14"/>
        <end position="338"/>
    </location>
</feature>
<sequence length="484" mass="51293">MSLTSSALREGVERIAPAVLETTGAPGALVTIGFAGRAPLTLPFGVADVGTGAPVTAAHTMRVGSLGKVLVAAAIANLARAGDLDLDAPIDRHLPFPVANPHGGTVTLTGALAMLTGAATDGYDWVERHEPAMGYIERELKRGVVREYGTGAPRFAGPAGTGEWRSSSFMYQVAALAAEAVTGVPLGRYVKAEILDPLGMRDTAWPDSPNWDEVRARCTTGHMVFGDRAVPLPWHECGTYHSVGAVTTPADFTALMLALTGPGGRLRGEVSETVLAPRTSARGGLRVGFGVHLAGEPDAADHCVRAVGHYAFGWWAVSLAYPNAPEPFCVTVCTNLADQRDVFNPPEQYAFGILAFEIADWVLRGAVDARAHATRAEWGSYVMGLVAADRFAGLMGADLDRGRIARMAEGSRAVGGSAAAPFDEDRFVEGYLDMQAAARAGRIDAFLSGECPVGGVFRKLARKQWGAKNFEEPAPVRFWLDRRP</sequence>
<evidence type="ECO:0000259" key="1">
    <source>
        <dbReference type="Pfam" id="PF00144"/>
    </source>
</evidence>
<dbReference type="RefSeq" id="WP_156215190.1">
    <property type="nucleotide sequence ID" value="NZ_WOFH01000002.1"/>
</dbReference>
<dbReference type="Proteomes" id="UP000432015">
    <property type="component" value="Unassembled WGS sequence"/>
</dbReference>
<keyword evidence="3" id="KW-1185">Reference proteome</keyword>
<dbReference type="PANTHER" id="PTHR46825">
    <property type="entry name" value="D-ALANYL-D-ALANINE-CARBOXYPEPTIDASE/ENDOPEPTIDASE AMPH"/>
    <property type="match status" value="1"/>
</dbReference>
<dbReference type="InterPro" id="IPR012338">
    <property type="entry name" value="Beta-lactam/transpept-like"/>
</dbReference>
<name>A0A7K1KVH2_9ACTN</name>